<sequence length="66" mass="7219">MKRLQKIATALQTIEAVNEDKRRLKLNGSVAQGESLSESSVTEGKEKVETLAASYILGGRLMLFLP</sequence>
<gene>
    <name evidence="1" type="ORF">DARMORV10_A03P17280.1</name>
</gene>
<protein>
    <submittedName>
        <fullName evidence="1">(rape) hypothetical protein</fullName>
    </submittedName>
</protein>
<dbReference type="EMBL" id="HG994357">
    <property type="protein sequence ID" value="CAF2122298.1"/>
    <property type="molecule type" value="Genomic_DNA"/>
</dbReference>
<proteinExistence type="predicted"/>
<accession>A0A816VBN6</accession>
<reference evidence="1" key="1">
    <citation type="submission" date="2021-01" db="EMBL/GenBank/DDBJ databases">
        <authorList>
            <consortium name="Genoscope - CEA"/>
            <person name="William W."/>
        </authorList>
    </citation>
    <scope>NUCLEOTIDE SEQUENCE</scope>
</reference>
<organism evidence="1">
    <name type="scientific">Brassica napus</name>
    <name type="common">Rape</name>
    <dbReference type="NCBI Taxonomy" id="3708"/>
    <lineage>
        <taxon>Eukaryota</taxon>
        <taxon>Viridiplantae</taxon>
        <taxon>Streptophyta</taxon>
        <taxon>Embryophyta</taxon>
        <taxon>Tracheophyta</taxon>
        <taxon>Spermatophyta</taxon>
        <taxon>Magnoliopsida</taxon>
        <taxon>eudicotyledons</taxon>
        <taxon>Gunneridae</taxon>
        <taxon>Pentapetalae</taxon>
        <taxon>rosids</taxon>
        <taxon>malvids</taxon>
        <taxon>Brassicales</taxon>
        <taxon>Brassicaceae</taxon>
        <taxon>Brassiceae</taxon>
        <taxon>Brassica</taxon>
    </lineage>
</organism>
<dbReference type="AlphaFoldDB" id="A0A816VBN6"/>
<name>A0A816VBN6_BRANA</name>
<evidence type="ECO:0000313" key="1">
    <source>
        <dbReference type="EMBL" id="CAF2122298.1"/>
    </source>
</evidence>
<dbReference type="Proteomes" id="UP001295469">
    <property type="component" value="Chromosome A03"/>
</dbReference>